<gene>
    <name evidence="2" type="ORF">EVAR_23818_1</name>
</gene>
<feature type="region of interest" description="Disordered" evidence="1">
    <location>
        <begin position="62"/>
        <end position="92"/>
    </location>
</feature>
<sequence length="135" mass="14949">MPVLLSILMPEVLTTQCRNKTVLTGKTRSLLRAGEINEKSWKGFKNISTIFGSGPTGTAPIAYSAKASRGGDAPPDEGSDNGSVWPASRGRRDPTISYKAEAFIVNTFRKRDTEMQFSTQTSSRDCQRKQTRNYR</sequence>
<keyword evidence="3" id="KW-1185">Reference proteome</keyword>
<proteinExistence type="predicted"/>
<accession>A0A4C1VM92</accession>
<evidence type="ECO:0000313" key="2">
    <source>
        <dbReference type="EMBL" id="GBP39467.1"/>
    </source>
</evidence>
<feature type="region of interest" description="Disordered" evidence="1">
    <location>
        <begin position="113"/>
        <end position="135"/>
    </location>
</feature>
<evidence type="ECO:0000256" key="1">
    <source>
        <dbReference type="SAM" id="MobiDB-lite"/>
    </source>
</evidence>
<comment type="caution">
    <text evidence="2">The sequence shown here is derived from an EMBL/GenBank/DDBJ whole genome shotgun (WGS) entry which is preliminary data.</text>
</comment>
<organism evidence="2 3">
    <name type="scientific">Eumeta variegata</name>
    <name type="common">Bagworm moth</name>
    <name type="synonym">Eumeta japonica</name>
    <dbReference type="NCBI Taxonomy" id="151549"/>
    <lineage>
        <taxon>Eukaryota</taxon>
        <taxon>Metazoa</taxon>
        <taxon>Ecdysozoa</taxon>
        <taxon>Arthropoda</taxon>
        <taxon>Hexapoda</taxon>
        <taxon>Insecta</taxon>
        <taxon>Pterygota</taxon>
        <taxon>Neoptera</taxon>
        <taxon>Endopterygota</taxon>
        <taxon>Lepidoptera</taxon>
        <taxon>Glossata</taxon>
        <taxon>Ditrysia</taxon>
        <taxon>Tineoidea</taxon>
        <taxon>Psychidae</taxon>
        <taxon>Oiketicinae</taxon>
        <taxon>Eumeta</taxon>
    </lineage>
</organism>
<feature type="compositionally biased region" description="Polar residues" evidence="1">
    <location>
        <begin position="115"/>
        <end position="124"/>
    </location>
</feature>
<protein>
    <submittedName>
        <fullName evidence="2">Uncharacterized protein</fullName>
    </submittedName>
</protein>
<dbReference type="Proteomes" id="UP000299102">
    <property type="component" value="Unassembled WGS sequence"/>
</dbReference>
<evidence type="ECO:0000313" key="3">
    <source>
        <dbReference type="Proteomes" id="UP000299102"/>
    </source>
</evidence>
<dbReference type="EMBL" id="BGZK01000366">
    <property type="protein sequence ID" value="GBP39467.1"/>
    <property type="molecule type" value="Genomic_DNA"/>
</dbReference>
<dbReference type="AlphaFoldDB" id="A0A4C1VM92"/>
<name>A0A4C1VM92_EUMVA</name>
<reference evidence="2 3" key="1">
    <citation type="journal article" date="2019" name="Commun. Biol.">
        <title>The bagworm genome reveals a unique fibroin gene that provides high tensile strength.</title>
        <authorList>
            <person name="Kono N."/>
            <person name="Nakamura H."/>
            <person name="Ohtoshi R."/>
            <person name="Tomita M."/>
            <person name="Numata K."/>
            <person name="Arakawa K."/>
        </authorList>
    </citation>
    <scope>NUCLEOTIDE SEQUENCE [LARGE SCALE GENOMIC DNA]</scope>
</reference>